<dbReference type="RefSeq" id="XP_060305942.1">
    <property type="nucleotide sequence ID" value="XM_060463339.1"/>
</dbReference>
<comment type="caution">
    <text evidence="1">The sequence shown here is derived from an EMBL/GenBank/DDBJ whole genome shotgun (WGS) entry which is preliminary data.</text>
</comment>
<dbReference type="EMBL" id="MOOE01000023">
    <property type="protein sequence ID" value="KAK1510366.1"/>
    <property type="molecule type" value="Genomic_DNA"/>
</dbReference>
<reference evidence="1 2" key="1">
    <citation type="submission" date="2016-10" db="EMBL/GenBank/DDBJ databases">
        <title>The genome sequence of Colletotrichum fioriniae PJ7.</title>
        <authorList>
            <person name="Baroncelli R."/>
        </authorList>
    </citation>
    <scope>NUCLEOTIDE SEQUENCE [LARGE SCALE GENOMIC DNA]</scope>
    <source>
        <strain evidence="1 2">IMI 309622</strain>
    </source>
</reference>
<feature type="non-terminal residue" evidence="1">
    <location>
        <position position="1"/>
    </location>
</feature>
<gene>
    <name evidence="1" type="ORF">CCOS01_15197</name>
</gene>
<evidence type="ECO:0000313" key="1">
    <source>
        <dbReference type="EMBL" id="KAK1510366.1"/>
    </source>
</evidence>
<evidence type="ECO:0000313" key="2">
    <source>
        <dbReference type="Proteomes" id="UP001240678"/>
    </source>
</evidence>
<dbReference type="Proteomes" id="UP001240678">
    <property type="component" value="Unassembled WGS sequence"/>
</dbReference>
<organism evidence="1 2">
    <name type="scientific">Colletotrichum costaricense</name>
    <dbReference type="NCBI Taxonomy" id="1209916"/>
    <lineage>
        <taxon>Eukaryota</taxon>
        <taxon>Fungi</taxon>
        <taxon>Dikarya</taxon>
        <taxon>Ascomycota</taxon>
        <taxon>Pezizomycotina</taxon>
        <taxon>Sordariomycetes</taxon>
        <taxon>Hypocreomycetidae</taxon>
        <taxon>Glomerellales</taxon>
        <taxon>Glomerellaceae</taxon>
        <taxon>Colletotrichum</taxon>
        <taxon>Colletotrichum acutatum species complex</taxon>
    </lineage>
</organism>
<name>A0AAJ0DTG5_9PEZI</name>
<proteinExistence type="predicted"/>
<accession>A0AAJ0DTG5</accession>
<keyword evidence="2" id="KW-1185">Reference proteome</keyword>
<sequence length="177" mass="19478">KISAASSSVATQQISIANTSESRTTALVSGRRLIQKSRHYWLFLLNVCSCFNHMMGLARRPIATLCNGFFDVMSKYPGMATQNDLARVSTVQPFANCIIETSLLLIISGISAGPTRHAGTQAKGSNELAFARFTTVDAQDRLMLPQPALPCCINPYDVAYALLYPYEYLQIIRRSGH</sequence>
<dbReference type="GeneID" id="85346886"/>
<protein>
    <submittedName>
        <fullName evidence="1">Uncharacterized protein</fullName>
    </submittedName>
</protein>
<dbReference type="AlphaFoldDB" id="A0AAJ0DTG5"/>